<proteinExistence type="inferred from homology"/>
<dbReference type="EMBL" id="DXGE01000021">
    <property type="protein sequence ID" value="HIW85831.1"/>
    <property type="molecule type" value="Genomic_DNA"/>
</dbReference>
<keyword evidence="10 17" id="KW-1133">Transmembrane helix</keyword>
<evidence type="ECO:0000256" key="12">
    <source>
        <dbReference type="ARBA" id="ARBA00023251"/>
    </source>
</evidence>
<evidence type="ECO:0000256" key="5">
    <source>
        <dbReference type="ARBA" id="ARBA00022475"/>
    </source>
</evidence>
<dbReference type="PANTHER" id="PTHR30622">
    <property type="entry name" value="UNDECAPRENYL-DIPHOSPHATASE"/>
    <property type="match status" value="1"/>
</dbReference>
<evidence type="ECO:0000256" key="4">
    <source>
        <dbReference type="ARBA" id="ARBA00021581"/>
    </source>
</evidence>
<evidence type="ECO:0000256" key="11">
    <source>
        <dbReference type="ARBA" id="ARBA00023136"/>
    </source>
</evidence>
<evidence type="ECO:0000256" key="17">
    <source>
        <dbReference type="SAM" id="Phobius"/>
    </source>
</evidence>
<keyword evidence="12" id="KW-0046">Antibiotic resistance</keyword>
<keyword evidence="7" id="KW-0378">Hydrolase</keyword>
<feature type="transmembrane region" description="Helical" evidence="17">
    <location>
        <begin position="131"/>
        <end position="153"/>
    </location>
</feature>
<evidence type="ECO:0000256" key="15">
    <source>
        <dbReference type="ARBA" id="ARBA00032932"/>
    </source>
</evidence>
<dbReference type="EC" id="3.6.1.27" evidence="3"/>
<dbReference type="GO" id="GO:0071555">
    <property type="term" value="P:cell wall organization"/>
    <property type="evidence" value="ECO:0007669"/>
    <property type="project" value="UniProtKB-KW"/>
</dbReference>
<evidence type="ECO:0000256" key="3">
    <source>
        <dbReference type="ARBA" id="ARBA00012374"/>
    </source>
</evidence>
<evidence type="ECO:0000256" key="7">
    <source>
        <dbReference type="ARBA" id="ARBA00022801"/>
    </source>
</evidence>
<dbReference type="GO" id="GO:0009252">
    <property type="term" value="P:peptidoglycan biosynthetic process"/>
    <property type="evidence" value="ECO:0007669"/>
    <property type="project" value="UniProtKB-KW"/>
</dbReference>
<dbReference type="Proteomes" id="UP000824205">
    <property type="component" value="Unassembled WGS sequence"/>
</dbReference>
<evidence type="ECO:0000256" key="2">
    <source>
        <dbReference type="ARBA" id="ARBA00010621"/>
    </source>
</evidence>
<evidence type="ECO:0000256" key="8">
    <source>
        <dbReference type="ARBA" id="ARBA00022960"/>
    </source>
</evidence>
<comment type="similarity">
    <text evidence="2">Belongs to the UppP family.</text>
</comment>
<name>A0A9D1UGK9_9FIRM</name>
<feature type="transmembrane region" description="Helical" evidence="17">
    <location>
        <begin position="47"/>
        <end position="73"/>
    </location>
</feature>
<evidence type="ECO:0000256" key="1">
    <source>
        <dbReference type="ARBA" id="ARBA00004651"/>
    </source>
</evidence>
<dbReference type="GO" id="GO:0050380">
    <property type="term" value="F:undecaprenyl-diphosphatase activity"/>
    <property type="evidence" value="ECO:0007669"/>
    <property type="project" value="UniProtKB-EC"/>
</dbReference>
<evidence type="ECO:0000256" key="16">
    <source>
        <dbReference type="ARBA" id="ARBA00047594"/>
    </source>
</evidence>
<gene>
    <name evidence="18" type="ORF">IAA48_04975</name>
</gene>
<keyword evidence="11 17" id="KW-0472">Membrane</keyword>
<reference evidence="18" key="1">
    <citation type="journal article" date="2021" name="PeerJ">
        <title>Extensive microbial diversity within the chicken gut microbiome revealed by metagenomics and culture.</title>
        <authorList>
            <person name="Gilroy R."/>
            <person name="Ravi A."/>
            <person name="Getino M."/>
            <person name="Pursley I."/>
            <person name="Horton D.L."/>
            <person name="Alikhan N.F."/>
            <person name="Baker D."/>
            <person name="Gharbi K."/>
            <person name="Hall N."/>
            <person name="Watson M."/>
            <person name="Adriaenssens E.M."/>
            <person name="Foster-Nyarko E."/>
            <person name="Jarju S."/>
            <person name="Secka A."/>
            <person name="Antonio M."/>
            <person name="Oren A."/>
            <person name="Chaudhuri R.R."/>
            <person name="La Ragione R."/>
            <person name="Hildebrand F."/>
            <person name="Pallen M.J."/>
        </authorList>
    </citation>
    <scope>NUCLEOTIDE SEQUENCE</scope>
    <source>
        <strain evidence="18">421</strain>
    </source>
</reference>
<keyword evidence="6 17" id="KW-0812">Transmembrane</keyword>
<feature type="transmembrane region" description="Helical" evidence="17">
    <location>
        <begin position="227"/>
        <end position="248"/>
    </location>
</feature>
<sequence>MSILTAIFQAIGQVLTYFFPLSESGHSAVFHDFSGRLANTCSELTGLIHIGMALGLIIAFCKVFLKLILEFASTVSEVFTRKLDVKKTSNSRKFMYYTFVPYIFMLIYLIPVGGGRNIYELLDSYSYDGNLISEGVCFLITAVLIVLAGAKLSKNEKGSQLSAPAVLVTALLVFFAIPISGLSVCAVILCVLALFGVNRKIAFRYFVSLSVPVLIVRGIIEIALCVTYVNIITGIVGVVIAGALSFFISKLSLNLFKNNKFNYFAYYLFTLGGLSTMIGIIEIVIHN</sequence>
<feature type="transmembrane region" description="Helical" evidence="17">
    <location>
        <begin position="165"/>
        <end position="195"/>
    </location>
</feature>
<accession>A0A9D1UGK9</accession>
<keyword evidence="13" id="KW-0961">Cell wall biogenesis/degradation</keyword>
<protein>
    <recommendedName>
        <fullName evidence="4">Undecaprenyl-diphosphatase</fullName>
        <ecNumber evidence="3">3.6.1.27</ecNumber>
    </recommendedName>
    <alternativeName>
        <fullName evidence="15">Bacitracin resistance protein</fullName>
    </alternativeName>
    <alternativeName>
        <fullName evidence="14">Undecaprenyl pyrophosphate phosphatase</fullName>
    </alternativeName>
</protein>
<dbReference type="GO" id="GO:0046677">
    <property type="term" value="P:response to antibiotic"/>
    <property type="evidence" value="ECO:0007669"/>
    <property type="project" value="UniProtKB-KW"/>
</dbReference>
<dbReference type="GO" id="GO:0008360">
    <property type="term" value="P:regulation of cell shape"/>
    <property type="evidence" value="ECO:0007669"/>
    <property type="project" value="UniProtKB-KW"/>
</dbReference>
<comment type="caution">
    <text evidence="18">The sequence shown here is derived from an EMBL/GenBank/DDBJ whole genome shotgun (WGS) entry which is preliminary data.</text>
</comment>
<dbReference type="GO" id="GO:0005886">
    <property type="term" value="C:plasma membrane"/>
    <property type="evidence" value="ECO:0007669"/>
    <property type="project" value="UniProtKB-SubCell"/>
</dbReference>
<evidence type="ECO:0000256" key="13">
    <source>
        <dbReference type="ARBA" id="ARBA00023316"/>
    </source>
</evidence>
<feature type="transmembrane region" description="Helical" evidence="17">
    <location>
        <begin position="94"/>
        <end position="111"/>
    </location>
</feature>
<keyword evidence="8" id="KW-0133">Cell shape</keyword>
<dbReference type="Pfam" id="PF02673">
    <property type="entry name" value="BacA"/>
    <property type="match status" value="1"/>
</dbReference>
<feature type="transmembrane region" description="Helical" evidence="17">
    <location>
        <begin position="263"/>
        <end position="285"/>
    </location>
</feature>
<dbReference type="AlphaFoldDB" id="A0A9D1UGK9"/>
<evidence type="ECO:0000256" key="9">
    <source>
        <dbReference type="ARBA" id="ARBA00022984"/>
    </source>
</evidence>
<comment type="subcellular location">
    <subcellularLocation>
        <location evidence="1">Cell membrane</location>
        <topology evidence="1">Multi-pass membrane protein</topology>
    </subcellularLocation>
</comment>
<evidence type="ECO:0000256" key="6">
    <source>
        <dbReference type="ARBA" id="ARBA00022692"/>
    </source>
</evidence>
<keyword evidence="9" id="KW-0573">Peptidoglycan synthesis</keyword>
<organism evidence="18 19">
    <name type="scientific">Candidatus Eubacterium faecipullorum</name>
    <dbReference type="NCBI Taxonomy" id="2838571"/>
    <lineage>
        <taxon>Bacteria</taxon>
        <taxon>Bacillati</taxon>
        <taxon>Bacillota</taxon>
        <taxon>Clostridia</taxon>
        <taxon>Eubacteriales</taxon>
        <taxon>Eubacteriaceae</taxon>
        <taxon>Eubacterium</taxon>
    </lineage>
</organism>
<keyword evidence="5" id="KW-1003">Cell membrane</keyword>
<feature type="transmembrane region" description="Helical" evidence="17">
    <location>
        <begin position="201"/>
        <end position="220"/>
    </location>
</feature>
<dbReference type="PANTHER" id="PTHR30622:SF2">
    <property type="entry name" value="UNDECAPRENYL-DIPHOSPHATASE"/>
    <property type="match status" value="1"/>
</dbReference>
<reference evidence="18" key="2">
    <citation type="submission" date="2021-04" db="EMBL/GenBank/DDBJ databases">
        <authorList>
            <person name="Gilroy R."/>
        </authorList>
    </citation>
    <scope>NUCLEOTIDE SEQUENCE</scope>
    <source>
        <strain evidence="18">421</strain>
    </source>
</reference>
<dbReference type="InterPro" id="IPR003824">
    <property type="entry name" value="UppP"/>
</dbReference>
<evidence type="ECO:0000313" key="18">
    <source>
        <dbReference type="EMBL" id="HIW85831.1"/>
    </source>
</evidence>
<evidence type="ECO:0000256" key="14">
    <source>
        <dbReference type="ARBA" id="ARBA00032707"/>
    </source>
</evidence>
<evidence type="ECO:0000256" key="10">
    <source>
        <dbReference type="ARBA" id="ARBA00022989"/>
    </source>
</evidence>
<evidence type="ECO:0000313" key="19">
    <source>
        <dbReference type="Proteomes" id="UP000824205"/>
    </source>
</evidence>
<comment type="catalytic activity">
    <reaction evidence="16">
        <text>di-trans,octa-cis-undecaprenyl diphosphate + H2O = di-trans,octa-cis-undecaprenyl phosphate + phosphate + H(+)</text>
        <dbReference type="Rhea" id="RHEA:28094"/>
        <dbReference type="ChEBI" id="CHEBI:15377"/>
        <dbReference type="ChEBI" id="CHEBI:15378"/>
        <dbReference type="ChEBI" id="CHEBI:43474"/>
        <dbReference type="ChEBI" id="CHEBI:58405"/>
        <dbReference type="ChEBI" id="CHEBI:60392"/>
        <dbReference type="EC" id="3.6.1.27"/>
    </reaction>
</comment>